<name>A0ABX0NR28_9BURK</name>
<sequence length="226" mass="24145">MSALRMLAATNVKPYVPPVQQQVTQTFTSSTYWTAPGNVNHLISVTGKGDDGRAAERIPQSGVAVSVTLQQIHGGDRAGSITWEYATLEVNRVAESLNSGAAGYWNESIFQQFLNGYTSTSVYHRPADLVAGSAVVSFPWNWKYSGPVNGPMSGSQDGAWTATVSYQTWGPALGGQPSSGFDTLHFSGGYAGPATPVTQTNVQITAGKTYYLSITGNGYITITYWQ</sequence>
<dbReference type="RefSeq" id="WP_166873482.1">
    <property type="nucleotide sequence ID" value="NZ_WHJH01000008.1"/>
</dbReference>
<accession>A0ABX0NR28</accession>
<reference evidence="1 2" key="1">
    <citation type="submission" date="2019-10" db="EMBL/GenBank/DDBJ databases">
        <title>Taxonomy of Antarctic Massilia spp.: description of Massilia rubra sp. nov., Massilia aquatica sp. nov., Massilia mucilaginosa sp. nov., Massilia frigida sp. nov. isolated from streams, lakes and regoliths.</title>
        <authorList>
            <person name="Holochova P."/>
            <person name="Sedlacek I."/>
            <person name="Kralova S."/>
            <person name="Maslanova I."/>
            <person name="Busse H.-J."/>
            <person name="Stankova E."/>
            <person name="Vrbovska V."/>
            <person name="Kovarovic V."/>
            <person name="Bartak M."/>
            <person name="Svec P."/>
            <person name="Pantucek R."/>
        </authorList>
    </citation>
    <scope>NUCLEOTIDE SEQUENCE [LARGE SCALE GENOMIC DNA]</scope>
    <source>
        <strain evidence="1 2">CCM 8733</strain>
    </source>
</reference>
<proteinExistence type="predicted"/>
<dbReference type="EMBL" id="WHJH01000008">
    <property type="protein sequence ID" value="NHZ89287.1"/>
    <property type="molecule type" value="Genomic_DNA"/>
</dbReference>
<gene>
    <name evidence="1" type="ORF">F2P45_09715</name>
</gene>
<evidence type="ECO:0000313" key="2">
    <source>
        <dbReference type="Proteomes" id="UP000609726"/>
    </source>
</evidence>
<comment type="caution">
    <text evidence="1">The sequence shown here is derived from an EMBL/GenBank/DDBJ whole genome shotgun (WGS) entry which is preliminary data.</text>
</comment>
<dbReference type="Proteomes" id="UP000609726">
    <property type="component" value="Unassembled WGS sequence"/>
</dbReference>
<protein>
    <submittedName>
        <fullName evidence="1">Uncharacterized protein</fullName>
    </submittedName>
</protein>
<evidence type="ECO:0000313" key="1">
    <source>
        <dbReference type="EMBL" id="NHZ89287.1"/>
    </source>
</evidence>
<keyword evidence="2" id="KW-1185">Reference proteome</keyword>
<organism evidence="1 2">
    <name type="scientific">Massilia mucilaginosa</name>
    <dbReference type="NCBI Taxonomy" id="2609282"/>
    <lineage>
        <taxon>Bacteria</taxon>
        <taxon>Pseudomonadati</taxon>
        <taxon>Pseudomonadota</taxon>
        <taxon>Betaproteobacteria</taxon>
        <taxon>Burkholderiales</taxon>
        <taxon>Oxalobacteraceae</taxon>
        <taxon>Telluria group</taxon>
        <taxon>Massilia</taxon>
    </lineage>
</organism>